<dbReference type="GeneID" id="11945908"/>
<sequence length="134" mass="15475">MADQAVYHLIRYVRVNAEDPNKQSALKTIYDTTRTFMYIGLRLSQELYKDADVRRICHILSNQELTRTNIYISDIVYTVGQASRQDHILGRVTLTLKPVVDPLRVPDNSLKKLKFRKVTLFYNRLATSSANVTV</sequence>
<organism evidence="1">
    <name type="scientific">Mankyua chejuensis</name>
    <dbReference type="NCBI Taxonomy" id="996148"/>
    <lineage>
        <taxon>Eukaryota</taxon>
        <taxon>Viridiplantae</taxon>
        <taxon>Streptophyta</taxon>
        <taxon>Embryophyta</taxon>
        <taxon>Tracheophyta</taxon>
        <taxon>Polypodiopsida</taxon>
        <taxon>Ophioglossidae</taxon>
        <taxon>Ophioglossales</taxon>
        <taxon>Ophioglossaceae</taxon>
        <taxon>Mankyuoideae</taxon>
        <taxon>Mankyua</taxon>
    </lineage>
</organism>
<gene>
    <name evidence="1" type="primary">ORF135</name>
</gene>
<accession>H8Y615</accession>
<protein>
    <submittedName>
        <fullName evidence="2">ORF135 protein</fullName>
    </submittedName>
</protein>
<geneLocation type="plastid" evidence="1"/>
<dbReference type="RefSeq" id="YP_005352951.1">
    <property type="nucleotide sequence ID" value="NC_017006.1"/>
</dbReference>
<dbReference type="EMBL" id="JF343520">
    <property type="protein sequence ID" value="ADZ47983.1"/>
    <property type="molecule type" value="Genomic_DNA"/>
</dbReference>
<evidence type="ECO:0000313" key="2">
    <source>
        <dbReference type="EMBL" id="AJJ48613.1"/>
    </source>
</evidence>
<evidence type="ECO:0000313" key="1">
    <source>
        <dbReference type="EMBL" id="ADZ47983.1"/>
    </source>
</evidence>
<dbReference type="EMBL" id="KP205433">
    <property type="protein sequence ID" value="AJJ48613.1"/>
    <property type="molecule type" value="Genomic_DNA"/>
</dbReference>
<keyword evidence="1" id="KW-0150">Chloroplast</keyword>
<dbReference type="AlphaFoldDB" id="H8Y615"/>
<proteinExistence type="predicted"/>
<name>H8Y615_9MONI</name>
<reference evidence="1" key="2">
    <citation type="submission" date="2014-12" db="EMBL/GenBank/DDBJ databases">
        <title>Complete genome sequence of Mankyua chejuense (Ophioglossaceae).</title>
        <authorList>
            <person name="Kim H.T."/>
            <person name="Kim K.J."/>
        </authorList>
    </citation>
    <scope>NUCLEOTIDE SEQUENCE</scope>
</reference>
<reference evidence="2" key="1">
    <citation type="submission" date="2014-11" db="EMBL/GenBank/DDBJ databases">
        <title>The chloroplast genome evolution of eusporangiate ferns and the origin of Mankyua (Ophioglossaceae).</title>
        <authorList>
            <person name="Kim H.T."/>
            <person name="Kim K.-J."/>
        </authorList>
    </citation>
    <scope>NUCLEOTIDE SEQUENCE</scope>
</reference>
<keyword evidence="1" id="KW-0934">Plastid</keyword>